<dbReference type="EMBL" id="NMQE01000291">
    <property type="protein sequence ID" value="PMB23333.1"/>
    <property type="molecule type" value="Genomic_DNA"/>
</dbReference>
<keyword evidence="1" id="KW-1133">Transmembrane helix</keyword>
<accession>A0A2N6LH71</accession>
<dbReference type="PANTHER" id="PTHR36109:SF2">
    <property type="entry name" value="MEMBRANE PROTEIN"/>
    <property type="match status" value="1"/>
</dbReference>
<feature type="domain" description="General stress protein 17M-like" evidence="2">
    <location>
        <begin position="10"/>
        <end position="75"/>
    </location>
</feature>
<gene>
    <name evidence="3" type="ORF">CEN46_10490</name>
</gene>
<dbReference type="RefSeq" id="WP_102181502.1">
    <property type="nucleotide sequence ID" value="NZ_NMQE01000291.1"/>
</dbReference>
<dbReference type="Proteomes" id="UP000235081">
    <property type="component" value="Unassembled WGS sequence"/>
</dbReference>
<feature type="transmembrane region" description="Helical" evidence="1">
    <location>
        <begin position="66"/>
        <end position="91"/>
    </location>
</feature>
<feature type="transmembrane region" description="Helical" evidence="1">
    <location>
        <begin position="111"/>
        <end position="133"/>
    </location>
</feature>
<dbReference type="InterPro" id="IPR025889">
    <property type="entry name" value="GSP17M-like_dom"/>
</dbReference>
<name>A0A2N6LH71_9CYAN</name>
<keyword evidence="1" id="KW-0812">Transmembrane</keyword>
<protein>
    <submittedName>
        <fullName evidence="3">DUF1269 domain-containing protein</fullName>
    </submittedName>
</protein>
<dbReference type="Pfam" id="PF11181">
    <property type="entry name" value="YflT"/>
    <property type="match status" value="1"/>
</dbReference>
<comment type="caution">
    <text evidence="3">The sequence shown here is derived from an EMBL/GenBank/DDBJ whole genome shotgun (WGS) entry which is preliminary data.</text>
</comment>
<proteinExistence type="predicted"/>
<evidence type="ECO:0000259" key="2">
    <source>
        <dbReference type="Pfam" id="PF11181"/>
    </source>
</evidence>
<evidence type="ECO:0000313" key="4">
    <source>
        <dbReference type="Proteomes" id="UP000235081"/>
    </source>
</evidence>
<dbReference type="PANTHER" id="PTHR36109">
    <property type="entry name" value="MEMBRANE PROTEIN-RELATED"/>
    <property type="match status" value="1"/>
</dbReference>
<dbReference type="AlphaFoldDB" id="A0A2N6LH71"/>
<evidence type="ECO:0000256" key="1">
    <source>
        <dbReference type="SAM" id="Phobius"/>
    </source>
</evidence>
<keyword evidence="1" id="KW-0472">Membrane</keyword>
<dbReference type="InterPro" id="IPR052948">
    <property type="entry name" value="Low_temp-induced_all0457"/>
</dbReference>
<sequence length="225" mass="23134">MVVGKHQRAVGVFSNRSAAEHALTELRDAGFRMNKVSVIVKDSDRTGDIAGVDTQERVGNKADEGAAAGAVTGGILGGLTGLLVGLGTLAIPGVGPILLAGELATTLATTAAGAGIGAAAGGLLGALVGLGIPEERARVYNDRVSRGDYLVIVEGTEEEIRRAESILRNRGIEEFGIYNAPVANADSGYVNPATSAVDTTRTDVRSNVVDNDPKVTIVDRRDSTL</sequence>
<reference evidence="3 4" key="1">
    <citation type="submission" date="2017-07" db="EMBL/GenBank/DDBJ databases">
        <title>Genomes of Fischerella (Mastigocladus) sp. strains.</title>
        <authorList>
            <person name="Miller S.R."/>
        </authorList>
    </citation>
    <scope>NUCLEOTIDE SEQUENCE [LARGE SCALE GENOMIC DNA]</scope>
    <source>
        <strain evidence="3 4">CCMEE 5318</strain>
    </source>
</reference>
<organism evidence="3 4">
    <name type="scientific">Fischerella thermalis CCMEE 5318</name>
    <dbReference type="NCBI Taxonomy" id="2019666"/>
    <lineage>
        <taxon>Bacteria</taxon>
        <taxon>Bacillati</taxon>
        <taxon>Cyanobacteriota</taxon>
        <taxon>Cyanophyceae</taxon>
        <taxon>Nostocales</taxon>
        <taxon>Hapalosiphonaceae</taxon>
        <taxon>Fischerella</taxon>
    </lineage>
</organism>
<evidence type="ECO:0000313" key="3">
    <source>
        <dbReference type="EMBL" id="PMB23333.1"/>
    </source>
</evidence>